<dbReference type="AlphaFoldDB" id="A0AAE0C785"/>
<accession>A0AAE0C785</accession>
<keyword evidence="3" id="KW-1185">Reference proteome</keyword>
<dbReference type="EMBL" id="LGRX02027634">
    <property type="protein sequence ID" value="KAK3249018.1"/>
    <property type="molecule type" value="Genomic_DNA"/>
</dbReference>
<name>A0AAE0C785_9CHLO</name>
<gene>
    <name evidence="2" type="ORF">CYMTET_41546</name>
</gene>
<evidence type="ECO:0000313" key="3">
    <source>
        <dbReference type="Proteomes" id="UP001190700"/>
    </source>
</evidence>
<protein>
    <submittedName>
        <fullName evidence="2">Uncharacterized protein</fullName>
    </submittedName>
</protein>
<feature type="region of interest" description="Disordered" evidence="1">
    <location>
        <begin position="120"/>
        <end position="194"/>
    </location>
</feature>
<evidence type="ECO:0000313" key="2">
    <source>
        <dbReference type="EMBL" id="KAK3249018.1"/>
    </source>
</evidence>
<reference evidence="2 3" key="1">
    <citation type="journal article" date="2015" name="Genome Biol. Evol.">
        <title>Comparative Genomics of a Bacterivorous Green Alga Reveals Evolutionary Causalities and Consequences of Phago-Mixotrophic Mode of Nutrition.</title>
        <authorList>
            <person name="Burns J.A."/>
            <person name="Paasch A."/>
            <person name="Narechania A."/>
            <person name="Kim E."/>
        </authorList>
    </citation>
    <scope>NUCLEOTIDE SEQUENCE [LARGE SCALE GENOMIC DNA]</scope>
    <source>
        <strain evidence="2 3">PLY_AMNH</strain>
    </source>
</reference>
<proteinExistence type="predicted"/>
<organism evidence="2 3">
    <name type="scientific">Cymbomonas tetramitiformis</name>
    <dbReference type="NCBI Taxonomy" id="36881"/>
    <lineage>
        <taxon>Eukaryota</taxon>
        <taxon>Viridiplantae</taxon>
        <taxon>Chlorophyta</taxon>
        <taxon>Pyramimonadophyceae</taxon>
        <taxon>Pyramimonadales</taxon>
        <taxon>Pyramimonadaceae</taxon>
        <taxon>Cymbomonas</taxon>
    </lineage>
</organism>
<dbReference type="Proteomes" id="UP001190700">
    <property type="component" value="Unassembled WGS sequence"/>
</dbReference>
<feature type="compositionally biased region" description="Acidic residues" evidence="1">
    <location>
        <begin position="138"/>
        <end position="148"/>
    </location>
</feature>
<sequence length="261" mass="28361">MSEAIALFRSPQISQQSLTADPPIILEIIVSEGTPVGGAISDDVAGSAISFCETGVGDSPVILANKSVSTQITSTRPSPSIPRVSSAHAQAPPVRREVHYIHAPPMPGPPSADIEDQHFEQYDSSEEDESEYPPGYYDDSDSCEEVEEEQHGHLAAPHFSSDRLGQDETLDTGFQGDSYGGVLEPPVGDEFLPQNDFPVGTVSYVRDAILENENYEEYTAEEWAAWEAEAHASFDTGGAGFYDEYEYFENSASDDYSDGSY</sequence>
<feature type="region of interest" description="Disordered" evidence="1">
    <location>
        <begin position="73"/>
        <end position="92"/>
    </location>
</feature>
<evidence type="ECO:0000256" key="1">
    <source>
        <dbReference type="SAM" id="MobiDB-lite"/>
    </source>
</evidence>
<comment type="caution">
    <text evidence="2">The sequence shown here is derived from an EMBL/GenBank/DDBJ whole genome shotgun (WGS) entry which is preliminary data.</text>
</comment>